<name>B6W6E8_9FIRM</name>
<accession>B6W6E8</accession>
<feature type="transmembrane region" description="Helical" evidence="7">
    <location>
        <begin position="23"/>
        <end position="46"/>
    </location>
</feature>
<dbReference type="Pfam" id="PF02687">
    <property type="entry name" value="FtsX"/>
    <property type="match status" value="1"/>
</dbReference>
<feature type="domain" description="ABC3 transporter permease C-terminal" evidence="8">
    <location>
        <begin position="258"/>
        <end position="392"/>
    </location>
</feature>
<dbReference type="PANTHER" id="PTHR30572:SF4">
    <property type="entry name" value="ABC TRANSPORTER PERMEASE YTRF"/>
    <property type="match status" value="1"/>
</dbReference>
<dbReference type="PANTHER" id="PTHR30572">
    <property type="entry name" value="MEMBRANE COMPONENT OF TRANSPORTER-RELATED"/>
    <property type="match status" value="1"/>
</dbReference>
<dbReference type="AlphaFoldDB" id="B6W6E8"/>
<evidence type="ECO:0000256" key="6">
    <source>
        <dbReference type="ARBA" id="ARBA00038076"/>
    </source>
</evidence>
<evidence type="ECO:0000256" key="2">
    <source>
        <dbReference type="ARBA" id="ARBA00022475"/>
    </source>
</evidence>
<reference evidence="9 10" key="1">
    <citation type="submission" date="2008-09" db="EMBL/GenBank/DDBJ databases">
        <authorList>
            <person name="Fulton L."/>
            <person name="Clifton S."/>
            <person name="Fulton B."/>
            <person name="Xu J."/>
            <person name="Minx P."/>
            <person name="Pepin K.H."/>
            <person name="Johnson M."/>
            <person name="Thiruvilangam P."/>
            <person name="Bhonagiri V."/>
            <person name="Nash W.E."/>
            <person name="Mardis E.R."/>
            <person name="Wilson R.K."/>
        </authorList>
    </citation>
    <scope>NUCLEOTIDE SEQUENCE [LARGE SCALE GENOMIC DNA]</scope>
    <source>
        <strain evidence="9 10">DSM 7454</strain>
    </source>
</reference>
<comment type="subcellular location">
    <subcellularLocation>
        <location evidence="1">Cell membrane</location>
        <topology evidence="1">Multi-pass membrane protein</topology>
    </subcellularLocation>
</comment>
<feature type="transmembrane region" description="Helical" evidence="7">
    <location>
        <begin position="758"/>
        <end position="779"/>
    </location>
</feature>
<feature type="transmembrane region" description="Helical" evidence="7">
    <location>
        <begin position="309"/>
        <end position="333"/>
    </location>
</feature>
<evidence type="ECO:0000313" key="10">
    <source>
        <dbReference type="Proteomes" id="UP000005451"/>
    </source>
</evidence>
<dbReference type="EMBL" id="ABXA01000003">
    <property type="protein sequence ID" value="EEB36891.1"/>
    <property type="molecule type" value="Genomic_DNA"/>
</dbReference>
<evidence type="ECO:0000259" key="8">
    <source>
        <dbReference type="Pfam" id="PF02687"/>
    </source>
</evidence>
<evidence type="ECO:0000256" key="1">
    <source>
        <dbReference type="ARBA" id="ARBA00004651"/>
    </source>
</evidence>
<dbReference type="InterPro" id="IPR003838">
    <property type="entry name" value="ABC3_permease_C"/>
</dbReference>
<feature type="transmembrane region" description="Helical" evidence="7">
    <location>
        <begin position="256"/>
        <end position="277"/>
    </location>
</feature>
<comment type="caution">
    <text evidence="9">The sequence shown here is derived from an EMBL/GenBank/DDBJ whole genome shotgun (WGS) entry which is preliminary data.</text>
</comment>
<reference evidence="9 10" key="2">
    <citation type="submission" date="2008-10" db="EMBL/GenBank/DDBJ databases">
        <title>Draft genome sequence of Anaerococcus hydrogenalis (DSM 7454).</title>
        <authorList>
            <person name="Sudarsanam P."/>
            <person name="Ley R."/>
            <person name="Guruge J."/>
            <person name="Turnbaugh P.J."/>
            <person name="Mahowald M."/>
            <person name="Liep D."/>
            <person name="Gordon J."/>
        </authorList>
    </citation>
    <scope>NUCLEOTIDE SEQUENCE [LARGE SCALE GENOMIC DNA]</scope>
    <source>
        <strain evidence="9 10">DSM 7454</strain>
    </source>
</reference>
<dbReference type="GO" id="GO:0022857">
    <property type="term" value="F:transmembrane transporter activity"/>
    <property type="evidence" value="ECO:0007669"/>
    <property type="project" value="TreeGrafter"/>
</dbReference>
<dbReference type="GO" id="GO:0005886">
    <property type="term" value="C:plasma membrane"/>
    <property type="evidence" value="ECO:0007669"/>
    <property type="project" value="UniProtKB-SubCell"/>
</dbReference>
<protein>
    <submittedName>
        <fullName evidence="9">Efflux ABC transporter, permease protein</fullName>
    </submittedName>
</protein>
<evidence type="ECO:0000256" key="5">
    <source>
        <dbReference type="ARBA" id="ARBA00023136"/>
    </source>
</evidence>
<evidence type="ECO:0000313" key="9">
    <source>
        <dbReference type="EMBL" id="EEB36891.1"/>
    </source>
</evidence>
<keyword evidence="2" id="KW-1003">Cell membrane</keyword>
<comment type="similarity">
    <text evidence="6">Belongs to the ABC-4 integral membrane protein family.</text>
</comment>
<proteinExistence type="inferred from homology"/>
<keyword evidence="5 7" id="KW-0472">Membrane</keyword>
<feature type="transmembrane region" description="Helical" evidence="7">
    <location>
        <begin position="364"/>
        <end position="383"/>
    </location>
</feature>
<feature type="transmembrane region" description="Helical" evidence="7">
    <location>
        <begin position="799"/>
        <end position="817"/>
    </location>
</feature>
<dbReference type="Proteomes" id="UP000005451">
    <property type="component" value="Unassembled WGS sequence"/>
</dbReference>
<evidence type="ECO:0000256" key="7">
    <source>
        <dbReference type="SAM" id="Phobius"/>
    </source>
</evidence>
<feature type="transmembrane region" description="Helical" evidence="7">
    <location>
        <begin position="703"/>
        <end position="721"/>
    </location>
</feature>
<dbReference type="eggNOG" id="COG0577">
    <property type="taxonomic scope" value="Bacteria"/>
</dbReference>
<organism evidence="9 10">
    <name type="scientific">Anaerococcus hydrogenalis DSM 7454</name>
    <dbReference type="NCBI Taxonomy" id="561177"/>
    <lineage>
        <taxon>Bacteria</taxon>
        <taxon>Bacillati</taxon>
        <taxon>Bacillota</taxon>
        <taxon>Tissierellia</taxon>
        <taxon>Tissierellales</taxon>
        <taxon>Peptoniphilaceae</taxon>
        <taxon>Anaerococcus</taxon>
    </lineage>
</organism>
<evidence type="ECO:0000256" key="3">
    <source>
        <dbReference type="ARBA" id="ARBA00022692"/>
    </source>
</evidence>
<feature type="transmembrane region" description="Helical" evidence="7">
    <location>
        <begin position="432"/>
        <end position="451"/>
    </location>
</feature>
<dbReference type="STRING" id="561177.ANHYDRO_00128"/>
<gene>
    <name evidence="9" type="ORF">ANHYDRO_00128</name>
</gene>
<keyword evidence="3 7" id="KW-0812">Transmembrane</keyword>
<sequence>MKLMKIINDLADGAVKDNKKDSFAIKISILLAVILLGTVVFIVGSLKYDKYNYVRKTIGDYHVAITEVDEKLYDKLINDTDIEKISFNKIIETDLNANIYENGKYSNLLTGYEIKKGRKPNNSSELLVPERFLTKNKNYDIGSKITASDKTYIIVGVYDDYGYSFEKSMFLTLADSDKKIDLLKNNGGLEALIWYKHPRDTYTKTREILSTMNIDEKSSIDIGRLSYNTDILEYKLIYPQGIFPPKSVIKSAVEEYSAYFFLVLLFAFIIYGAFNVWNNRDLKEIALLKSTGMTAKQVKKMIKKKAFKLSALPVALGTLLSWVFANLLMYLMWLNNSVSYKNMSEIIGESFKAPDFHLVYLDPTSILIIILLSLLTVYLSATIPARKSAKLKIIEGLNGITEKNIKLGKSKINGPIEKTLAKDYYRSYRSTYRIIVISMALSAFVLTTVLVSQSYRTLNEKYNSYKSPYNFNSSIYTDKNLDENLLADLEKVDGIKELHLYQRNDTKFYLDDNKDFISKDLKNSLDSGEIAKDSLYASLYALTDEDFEKILKENNIPNASYLLLNKIRKDNKTPYAFSEYIKISDKDTGKVTLKYNAQGKPINIKIDASIDEMPYDLEAYNDNQISIFTSESTMKKFIDEYGIDKSDPVYYYFVKIKAEKNKKKVFEDAEKVISNYVPKSDHGTATEILREATSKEQTRNERLLNLAIQIILITIALSNAYNSFKGNLRARANDFKLLSTTGMTEKQMEKMVFGEGKILFKNIFLVYIFMFAIGIVLRAYRSNYELGFAIKGLITNMNYVPLLIVFVFMIAGVLVAIKSGFKTINENSDNTFKSI</sequence>
<evidence type="ECO:0000256" key="4">
    <source>
        <dbReference type="ARBA" id="ARBA00022989"/>
    </source>
</evidence>
<keyword evidence="4 7" id="KW-1133">Transmembrane helix</keyword>
<dbReference type="InterPro" id="IPR050250">
    <property type="entry name" value="Macrolide_Exporter_MacB"/>
</dbReference>